<dbReference type="Pfam" id="PF01298">
    <property type="entry name" value="TbpB_B_D"/>
    <property type="match status" value="2"/>
</dbReference>
<dbReference type="Gene3D" id="2.40.160.90">
    <property type="match status" value="3"/>
</dbReference>
<evidence type="ECO:0000259" key="1">
    <source>
        <dbReference type="Pfam" id="PF01298"/>
    </source>
</evidence>
<reference evidence="3" key="1">
    <citation type="journal article" date="2019" name="Int. J. Syst. Evol. Microbiol.">
        <title>The Global Catalogue of Microorganisms (GCM) 10K type strain sequencing project: providing services to taxonomists for standard genome sequencing and annotation.</title>
        <authorList>
            <consortium name="The Broad Institute Genomics Platform"/>
            <consortium name="The Broad Institute Genome Sequencing Center for Infectious Disease"/>
            <person name="Wu L."/>
            <person name="Ma J."/>
        </authorList>
    </citation>
    <scope>NUCLEOTIDE SEQUENCE [LARGE SCALE GENOMIC DNA]</scope>
    <source>
        <strain evidence="3">JCM 17564</strain>
    </source>
</reference>
<dbReference type="SUPFAM" id="SSF56925">
    <property type="entry name" value="OMPA-like"/>
    <property type="match status" value="3"/>
</dbReference>
<keyword evidence="3" id="KW-1185">Reference proteome</keyword>
<feature type="domain" description="Transferrin-binding protein B C-lobe/N-lobe beta-barrel" evidence="1">
    <location>
        <begin position="665"/>
        <end position="795"/>
    </location>
</feature>
<evidence type="ECO:0000313" key="3">
    <source>
        <dbReference type="Proteomes" id="UP001424459"/>
    </source>
</evidence>
<evidence type="ECO:0000313" key="2">
    <source>
        <dbReference type="EMBL" id="GAA4039815.1"/>
    </source>
</evidence>
<dbReference type="InterPro" id="IPR011250">
    <property type="entry name" value="OMP/PagP_B-barrel"/>
</dbReference>
<organism evidence="2 3">
    <name type="scientific">Sphingomonas rosea</name>
    <dbReference type="NCBI Taxonomy" id="335605"/>
    <lineage>
        <taxon>Bacteria</taxon>
        <taxon>Pseudomonadati</taxon>
        <taxon>Pseudomonadota</taxon>
        <taxon>Alphaproteobacteria</taxon>
        <taxon>Sphingomonadales</taxon>
        <taxon>Sphingomonadaceae</taxon>
        <taxon>Sphingomonas</taxon>
    </lineage>
</organism>
<proteinExistence type="predicted"/>
<sequence>MNLLGPLVSETFFNRNAEIALTADVITEAGTSTVAQKTLTIAYDAATAGYTLTVNGRTLTFLPSDIDSTQSNAVLTVYVKKNGTTATDTLTLLKPGTSGRFTYKYVGGAFWERSVLSGTTLNASAQSTVYGVPTPAAAVPRTGTASYGLDVVGYIVQQANVVGITGAGRMDVDFGKGILVASGTITKGPDPVTGNFRSDARISSTGNGFSGNFFLNEFGTNMSGTVEGAFFGPAADEVGASWTAQQSATYAASGVLLGRRDGTYGNTSFTTVSKNDLYSVGSARLDYRQTATAPQNGTASDAPLIISYSAATGTYTVIAPDRSVQFTGLGPNAVSGEVYAIGSTADDRLTINDVGTSYVRSGVWSSSAGVTGGTDIRLQHFIIGMPTTSAGVPRTGDGAYKIAIRGQAADADFANRMNFLGNGLMRINFGTGALTLDSGVNYTENYVQSGRPAATANGQLTGSGTLSSSANAFNGSLTLTGVGTYNGSFAGQFFGPVGQEVGANFKATDGAGGAAAGSFTGLRDDSILAADKGLAQLTQATTFKVDAVKLGQTTPAGIDLTYDPVAGTYRFNSKPYDFTSTGFDTTLTPADKVAAKSTAARTYYDKAGSDIGYTGYLSVPGSANPELALTYSSWGELRPNYNIPGYSGADRYLFTYGVATNPSTLPASGTASYSGLALGGGRFDPIFATVDVTGTSAFQINFGTMSWTGSVSLLGAQVNSGNTPTTIGTFGFGGQVASNGFFGNGTSSTISGAYGNMSGRFYGPGAAEVGATWMIAGPDGAGGQMQLSGIAAAKKN</sequence>
<accession>A0ABP7UBQ3</accession>
<gene>
    <name evidence="2" type="ORF">GCM10022281_20850</name>
</gene>
<dbReference type="EMBL" id="BAABBR010000001">
    <property type="protein sequence ID" value="GAA4039815.1"/>
    <property type="molecule type" value="Genomic_DNA"/>
</dbReference>
<feature type="domain" description="Transferrin-binding protein B C-lobe/N-lobe beta-barrel" evidence="1">
    <location>
        <begin position="139"/>
        <end position="254"/>
    </location>
</feature>
<protein>
    <recommendedName>
        <fullName evidence="1">Transferrin-binding protein B C-lobe/N-lobe beta-barrel domain-containing protein</fullName>
    </recommendedName>
</protein>
<dbReference type="InterPro" id="IPR001677">
    <property type="entry name" value="TbpB_B_D"/>
</dbReference>
<name>A0ABP7UBQ3_9SPHN</name>
<dbReference type="Proteomes" id="UP001424459">
    <property type="component" value="Unassembled WGS sequence"/>
</dbReference>
<comment type="caution">
    <text evidence="2">The sequence shown here is derived from an EMBL/GenBank/DDBJ whole genome shotgun (WGS) entry which is preliminary data.</text>
</comment>